<dbReference type="Proteomes" id="UP001153678">
    <property type="component" value="Unassembled WGS sequence"/>
</dbReference>
<protein>
    <submittedName>
        <fullName evidence="1">8916_t:CDS:1</fullName>
    </submittedName>
</protein>
<gene>
    <name evidence="1" type="ORF">FWILDA_LOCUS19065</name>
</gene>
<comment type="caution">
    <text evidence="1">The sequence shown here is derived from an EMBL/GenBank/DDBJ whole genome shotgun (WGS) entry which is preliminary data.</text>
</comment>
<dbReference type="AlphaFoldDB" id="A0A9W4TAY5"/>
<organism evidence="1 2">
    <name type="scientific">Funneliformis geosporum</name>
    <dbReference type="NCBI Taxonomy" id="1117311"/>
    <lineage>
        <taxon>Eukaryota</taxon>
        <taxon>Fungi</taxon>
        <taxon>Fungi incertae sedis</taxon>
        <taxon>Mucoromycota</taxon>
        <taxon>Glomeromycotina</taxon>
        <taxon>Glomeromycetes</taxon>
        <taxon>Glomerales</taxon>
        <taxon>Glomeraceae</taxon>
        <taxon>Funneliformis</taxon>
    </lineage>
</organism>
<keyword evidence="2" id="KW-1185">Reference proteome</keyword>
<sequence>MAKLPKNHPIIVELTKKVEYAQKYAKEESREMKRKMGIQLKKIFDQQLAKHKDKTEKLLQELRIIASQKKNHGKYECIRCDNRLKTVKEGDEIEFVPGIRVD</sequence>
<evidence type="ECO:0000313" key="2">
    <source>
        <dbReference type="Proteomes" id="UP001153678"/>
    </source>
</evidence>
<name>A0A9W4TAY5_9GLOM</name>
<evidence type="ECO:0000313" key="1">
    <source>
        <dbReference type="EMBL" id="CAI2199421.1"/>
    </source>
</evidence>
<feature type="non-terminal residue" evidence="1">
    <location>
        <position position="102"/>
    </location>
</feature>
<dbReference type="EMBL" id="CAMKVN010021277">
    <property type="protein sequence ID" value="CAI2199421.1"/>
    <property type="molecule type" value="Genomic_DNA"/>
</dbReference>
<proteinExistence type="predicted"/>
<accession>A0A9W4TAY5</accession>
<reference evidence="1" key="1">
    <citation type="submission" date="2022-08" db="EMBL/GenBank/DDBJ databases">
        <authorList>
            <person name="Kallberg Y."/>
            <person name="Tangrot J."/>
            <person name="Rosling A."/>
        </authorList>
    </citation>
    <scope>NUCLEOTIDE SEQUENCE</scope>
    <source>
        <strain evidence="1">Wild A</strain>
    </source>
</reference>